<protein>
    <submittedName>
        <fullName evidence="2">Antibiotic biosynthesis monooxygenase</fullName>
    </submittedName>
</protein>
<dbReference type="InterPro" id="IPR007138">
    <property type="entry name" value="ABM_dom"/>
</dbReference>
<dbReference type="Gene3D" id="3.30.70.100">
    <property type="match status" value="1"/>
</dbReference>
<dbReference type="RefSeq" id="WP_286266154.1">
    <property type="nucleotide sequence ID" value="NZ_AP028056.1"/>
</dbReference>
<keyword evidence="2" id="KW-0503">Monooxygenase</keyword>
<dbReference type="PROSITE" id="PS51725">
    <property type="entry name" value="ABM"/>
    <property type="match status" value="1"/>
</dbReference>
<dbReference type="GO" id="GO:0004497">
    <property type="term" value="F:monooxygenase activity"/>
    <property type="evidence" value="ECO:0007669"/>
    <property type="project" value="UniProtKB-KW"/>
</dbReference>
<dbReference type="AlphaFoldDB" id="A0AAN0MIP5"/>
<accession>A0AAN0MIP5</accession>
<keyword evidence="2" id="KW-0560">Oxidoreductase</keyword>
<evidence type="ECO:0000313" key="3">
    <source>
        <dbReference type="Proteomes" id="UP001431656"/>
    </source>
</evidence>
<sequence>MAEPFNVVAIIHPLPGKRDEIIEAFRVVSPLVHQEKGCELYALQSTQEGEGLIVIERWSTADDLQAHATGAAMDKLNELSAHLRATASDVILVDQVPLGDPSKGVIR</sequence>
<feature type="domain" description="ABM" evidence="1">
    <location>
        <begin position="5"/>
        <end position="96"/>
    </location>
</feature>
<name>A0AAN0MIP5_9ACTN</name>
<dbReference type="Pfam" id="PF03992">
    <property type="entry name" value="ABM"/>
    <property type="match status" value="1"/>
</dbReference>
<evidence type="ECO:0000259" key="1">
    <source>
        <dbReference type="PROSITE" id="PS51725"/>
    </source>
</evidence>
<dbReference type="KEGG" id="broo:brsh051_28350"/>
<evidence type="ECO:0000313" key="2">
    <source>
        <dbReference type="EMBL" id="BEH03554.1"/>
    </source>
</evidence>
<organism evidence="2 3">
    <name type="scientific">Brooklawnia propionicigenes</name>
    <dbReference type="NCBI Taxonomy" id="3041175"/>
    <lineage>
        <taxon>Bacteria</taxon>
        <taxon>Bacillati</taxon>
        <taxon>Actinomycetota</taxon>
        <taxon>Actinomycetes</taxon>
        <taxon>Propionibacteriales</taxon>
        <taxon>Propionibacteriaceae</taxon>
        <taxon>Brooklawnia</taxon>
    </lineage>
</organism>
<reference evidence="2" key="1">
    <citation type="journal article" date="2024" name="Int. J. Syst. Evol. Microbiol.">
        <title>Brooklawnia propionicigenes sp. nov., a facultatively anaerobic, propionate-producing bacterium isolated from a methanogenic reactor treating waste from cattle farms.</title>
        <authorList>
            <person name="Akita Y."/>
            <person name="Ueki A."/>
            <person name="Tonouchi A."/>
            <person name="Sugawara Y."/>
            <person name="Honma S."/>
            <person name="Kaku N."/>
            <person name="Ueki K."/>
        </authorList>
    </citation>
    <scope>NUCLEOTIDE SEQUENCE</scope>
    <source>
        <strain evidence="2">SH051</strain>
    </source>
</reference>
<dbReference type="EMBL" id="AP028056">
    <property type="protein sequence ID" value="BEH03554.1"/>
    <property type="molecule type" value="Genomic_DNA"/>
</dbReference>
<proteinExistence type="predicted"/>
<dbReference type="SUPFAM" id="SSF54909">
    <property type="entry name" value="Dimeric alpha+beta barrel"/>
    <property type="match status" value="1"/>
</dbReference>
<keyword evidence="3" id="KW-1185">Reference proteome</keyword>
<dbReference type="Proteomes" id="UP001431656">
    <property type="component" value="Chromosome"/>
</dbReference>
<gene>
    <name evidence="2" type="ORF">brsh051_28350</name>
</gene>
<dbReference type="InterPro" id="IPR011008">
    <property type="entry name" value="Dimeric_a/b-barrel"/>
</dbReference>